<dbReference type="GO" id="GO:0003676">
    <property type="term" value="F:nucleic acid binding"/>
    <property type="evidence" value="ECO:0007669"/>
    <property type="project" value="InterPro"/>
</dbReference>
<feature type="region of interest" description="Disordered" evidence="1">
    <location>
        <begin position="101"/>
        <end position="164"/>
    </location>
</feature>
<sequence>MADSESNSSNIDVAVQEQLLNEPSEHSTSEREIAPSLWAKFTAKYLMGDCPYTVALDVINTSLWDVPVTEDANEAHATTWVAKMIHDYNLAMVPQDLQQAEQYEARQSARSQEPPPVHQNTVAPESQYMSGALGGRQPRQQWAQGDRSQSWRPQTQRPPTTAYREITPFPQQPIMGVPDRPPELPYDPYKTLPPRWSRNDRLNANTITQFSKIWDNSKKYTGDAYDLLDDKIKIFFSICWQVDIKEEEFHAVFPRILTGRAEMFYIQIVERDDSFASAYMAIKNHFDHDVHHQHYYTDWTTTNFARTRIENPEKGLQEVLQILLDKLQLCQRALGKNFEGEDALRTTVINACRGVPELEMALFKPALICEGLFSDLRSAIETHLARQHTTQMLMGSKIATEDQYYLDRRYNSNGRDRGGFRGGSRGGFSGGFRGGQAGNRGSQRFNSYDSGRGFKLRWKKKCFVCQKEGCWSTNHTDEERKAARAQFVSACRFADAQPPADFSVYLAEYEGIEHVTSTTNKAGEKKRPTRTRTTTVQPHTSNSNSSRNNASQIKHSCTTSPATTFTVGAHYQRQRRSSLSRTDTRDPCTKESCLIPAPPMYPRLYEIGNIDFEVLEAPTPFLLCLADMDRLNVYFNNTIDELVQGEHRIPVIRKWGHPWFHLNKRERATMFLTETELRRLHRRFRHPAVMRLVKLLKNAGHNDFEERTLEEITKREVSQRHLGKETWQALRMLLDRHLSSPPDILTHDAGTNFASAEFRAEAKIMGVTCKQVPTEAHWSIGKTERYHAPLRRAWDILYAELASTMSDEAILQMAVKAVNDTTGPDGLVRRYWFRSVPTHDDGITAVTVK</sequence>
<feature type="compositionally biased region" description="Low complexity" evidence="1">
    <location>
        <begin position="531"/>
        <end position="551"/>
    </location>
</feature>
<dbReference type="AlphaFoldDB" id="A0A6S6WHT6"/>
<feature type="compositionally biased region" description="Polar residues" evidence="1">
    <location>
        <begin position="118"/>
        <end position="129"/>
    </location>
</feature>
<name>A0A6S6WHT6_9PLEO</name>
<accession>A0A6S6WHT6</accession>
<dbReference type="SUPFAM" id="SSF53098">
    <property type="entry name" value="Ribonuclease H-like"/>
    <property type="match status" value="1"/>
</dbReference>
<comment type="caution">
    <text evidence="2">The sequence shown here is derived from an EMBL/GenBank/DDBJ whole genome shotgun (WGS) entry which is preliminary data.</text>
</comment>
<feature type="compositionally biased region" description="Polar residues" evidence="1">
    <location>
        <begin position="138"/>
        <end position="159"/>
    </location>
</feature>
<reference evidence="2" key="1">
    <citation type="submission" date="2021-02" db="EMBL/GenBank/DDBJ databases">
        <authorList>
            <person name="Syme A R."/>
            <person name="Syme A R."/>
            <person name="Moolhuijzen P."/>
        </authorList>
    </citation>
    <scope>NUCLEOTIDE SEQUENCE</scope>
    <source>
        <strain evidence="2">W1-1</strain>
    </source>
</reference>
<feature type="compositionally biased region" description="Gly residues" evidence="1">
    <location>
        <begin position="420"/>
        <end position="438"/>
    </location>
</feature>
<feature type="region of interest" description="Disordered" evidence="1">
    <location>
        <begin position="568"/>
        <end position="588"/>
    </location>
</feature>
<evidence type="ECO:0008006" key="4">
    <source>
        <dbReference type="Google" id="ProtNLM"/>
    </source>
</evidence>
<proteinExistence type="predicted"/>
<evidence type="ECO:0000313" key="3">
    <source>
        <dbReference type="Proteomes" id="UP000472372"/>
    </source>
</evidence>
<dbReference type="Gene3D" id="3.30.420.10">
    <property type="entry name" value="Ribonuclease H-like superfamily/Ribonuclease H"/>
    <property type="match status" value="1"/>
</dbReference>
<dbReference type="InterPro" id="IPR012337">
    <property type="entry name" value="RNaseH-like_sf"/>
</dbReference>
<dbReference type="Proteomes" id="UP000472372">
    <property type="component" value="Unassembled WGS sequence"/>
</dbReference>
<feature type="region of interest" description="Disordered" evidence="1">
    <location>
        <begin position="415"/>
        <end position="444"/>
    </location>
</feature>
<evidence type="ECO:0000256" key="1">
    <source>
        <dbReference type="SAM" id="MobiDB-lite"/>
    </source>
</evidence>
<gene>
    <name evidence="2" type="ORF">PTTW11_11366</name>
</gene>
<feature type="region of interest" description="Disordered" evidence="1">
    <location>
        <begin position="517"/>
        <end position="555"/>
    </location>
</feature>
<dbReference type="EMBL" id="OCTH03000001">
    <property type="protein sequence ID" value="CAE7220959.1"/>
    <property type="molecule type" value="Genomic_DNA"/>
</dbReference>
<organism evidence="2 3">
    <name type="scientific">Pyrenophora teres f. teres</name>
    <dbReference type="NCBI Taxonomy" id="97479"/>
    <lineage>
        <taxon>Eukaryota</taxon>
        <taxon>Fungi</taxon>
        <taxon>Dikarya</taxon>
        <taxon>Ascomycota</taxon>
        <taxon>Pezizomycotina</taxon>
        <taxon>Dothideomycetes</taxon>
        <taxon>Pleosporomycetidae</taxon>
        <taxon>Pleosporales</taxon>
        <taxon>Pleosporineae</taxon>
        <taxon>Pleosporaceae</taxon>
        <taxon>Pyrenophora</taxon>
    </lineage>
</organism>
<protein>
    <recommendedName>
        <fullName evidence="4">Integrase catalytic domain-containing protein</fullName>
    </recommendedName>
</protein>
<evidence type="ECO:0000313" key="2">
    <source>
        <dbReference type="EMBL" id="CAE7220959.1"/>
    </source>
</evidence>
<dbReference type="InterPro" id="IPR036397">
    <property type="entry name" value="RNaseH_sf"/>
</dbReference>